<dbReference type="Proteomes" id="UP001147653">
    <property type="component" value="Unassembled WGS sequence"/>
</dbReference>
<dbReference type="EMBL" id="JAPDDP010000082">
    <property type="protein sequence ID" value="MDA0184658.1"/>
    <property type="molecule type" value="Genomic_DNA"/>
</dbReference>
<reference evidence="1" key="1">
    <citation type="submission" date="2022-10" db="EMBL/GenBank/DDBJ databases">
        <title>The WGS of Solirubrobacter phytolaccae KCTC 29190.</title>
        <authorList>
            <person name="Jiang Z."/>
        </authorList>
    </citation>
    <scope>NUCLEOTIDE SEQUENCE</scope>
    <source>
        <strain evidence="1">KCTC 29190</strain>
    </source>
</reference>
<keyword evidence="2" id="KW-1185">Reference proteome</keyword>
<sequence>MAWTVETPTEELEDFPTCGFRARRWLRFERDLQSWLETPEGQFAAWEAARDAACE</sequence>
<evidence type="ECO:0000313" key="2">
    <source>
        <dbReference type="Proteomes" id="UP001147653"/>
    </source>
</evidence>
<evidence type="ECO:0000313" key="1">
    <source>
        <dbReference type="EMBL" id="MDA0184658.1"/>
    </source>
</evidence>
<organism evidence="1 2">
    <name type="scientific">Solirubrobacter phytolaccae</name>
    <dbReference type="NCBI Taxonomy" id="1404360"/>
    <lineage>
        <taxon>Bacteria</taxon>
        <taxon>Bacillati</taxon>
        <taxon>Actinomycetota</taxon>
        <taxon>Thermoleophilia</taxon>
        <taxon>Solirubrobacterales</taxon>
        <taxon>Solirubrobacteraceae</taxon>
        <taxon>Solirubrobacter</taxon>
    </lineage>
</organism>
<dbReference type="AlphaFoldDB" id="A0A9X3NDU5"/>
<protein>
    <submittedName>
        <fullName evidence="1">Uncharacterized protein</fullName>
    </submittedName>
</protein>
<accession>A0A9X3NDU5</accession>
<comment type="caution">
    <text evidence="1">The sequence shown here is derived from an EMBL/GenBank/DDBJ whole genome shotgun (WGS) entry which is preliminary data.</text>
</comment>
<proteinExistence type="predicted"/>
<gene>
    <name evidence="1" type="ORF">OJ997_30430</name>
</gene>
<dbReference type="RefSeq" id="WP_270029112.1">
    <property type="nucleotide sequence ID" value="NZ_JAPDDP010000082.1"/>
</dbReference>
<name>A0A9X3NDU5_9ACTN</name>